<name>A0A0P7UYT1_SCLFO</name>
<dbReference type="InterPro" id="IPR019748">
    <property type="entry name" value="FERM_central"/>
</dbReference>
<dbReference type="Proteomes" id="UP000034805">
    <property type="component" value="Unassembled WGS sequence"/>
</dbReference>
<dbReference type="PANTHER" id="PTHR23280:SF27">
    <property type="entry name" value="TYROSINE-PROTEIN PHOSPHATASE NON-RECEPTOR TYPE"/>
    <property type="match status" value="1"/>
</dbReference>
<dbReference type="CDD" id="cd14473">
    <property type="entry name" value="FERM_B-lobe"/>
    <property type="match status" value="1"/>
</dbReference>
<gene>
    <name evidence="2" type="ORF">Z043_116304</name>
</gene>
<feature type="domain" description="FERM" evidence="1">
    <location>
        <begin position="36"/>
        <end position="154"/>
    </location>
</feature>
<sequence>MGSSSVAMNSRLPVFGGRISNAGSPELSKEKTKADAVCDVRFLDGTARSFKISKQDDGRSLLDAAFNHVGLPERELFGLQLAEEPADSARWLDPHKAVKKQFKGSAPWLLNFRVRFFIADPNSLQQEKTRHLYFLQIRSDIQSGRVPIIVKAAV</sequence>
<proteinExistence type="predicted"/>
<evidence type="ECO:0000313" key="3">
    <source>
        <dbReference type="Proteomes" id="UP000034805"/>
    </source>
</evidence>
<dbReference type="Pfam" id="PF09379">
    <property type="entry name" value="FERM_N"/>
    <property type="match status" value="1"/>
</dbReference>
<dbReference type="PROSITE" id="PS00660">
    <property type="entry name" value="FERM_1"/>
    <property type="match status" value="1"/>
</dbReference>
<protein>
    <submittedName>
        <fullName evidence="2">Tyrosine-protein phosphatase non-receptor type 3-like</fullName>
    </submittedName>
</protein>
<keyword evidence="2" id="KW-0675">Receptor</keyword>
<dbReference type="GO" id="GO:0005856">
    <property type="term" value="C:cytoskeleton"/>
    <property type="evidence" value="ECO:0007669"/>
    <property type="project" value="TreeGrafter"/>
</dbReference>
<dbReference type="InterPro" id="IPR035963">
    <property type="entry name" value="FERM_2"/>
</dbReference>
<comment type="caution">
    <text evidence="2">The sequence shown here is derived from an EMBL/GenBank/DDBJ whole genome shotgun (WGS) entry which is preliminary data.</text>
</comment>
<dbReference type="PROSITE" id="PS50057">
    <property type="entry name" value="FERM_3"/>
    <property type="match status" value="1"/>
</dbReference>
<dbReference type="SUPFAM" id="SSF47031">
    <property type="entry name" value="Second domain of FERM"/>
    <property type="match status" value="1"/>
</dbReference>
<dbReference type="AlphaFoldDB" id="A0A0P7UYT1"/>
<dbReference type="InterPro" id="IPR029071">
    <property type="entry name" value="Ubiquitin-like_domsf"/>
</dbReference>
<organism evidence="2 3">
    <name type="scientific">Scleropages formosus</name>
    <name type="common">Asian bonytongue</name>
    <name type="synonym">Osteoglossum formosum</name>
    <dbReference type="NCBI Taxonomy" id="113540"/>
    <lineage>
        <taxon>Eukaryota</taxon>
        <taxon>Metazoa</taxon>
        <taxon>Chordata</taxon>
        <taxon>Craniata</taxon>
        <taxon>Vertebrata</taxon>
        <taxon>Euteleostomi</taxon>
        <taxon>Actinopterygii</taxon>
        <taxon>Neopterygii</taxon>
        <taxon>Teleostei</taxon>
        <taxon>Osteoglossocephala</taxon>
        <taxon>Osteoglossomorpha</taxon>
        <taxon>Osteoglossiformes</taxon>
        <taxon>Osteoglossidae</taxon>
        <taxon>Scleropages</taxon>
    </lineage>
</organism>
<dbReference type="GO" id="GO:0031032">
    <property type="term" value="P:actomyosin structure organization"/>
    <property type="evidence" value="ECO:0007669"/>
    <property type="project" value="TreeGrafter"/>
</dbReference>
<dbReference type="PANTHER" id="PTHR23280">
    <property type="entry name" value="4.1 G PROTEIN"/>
    <property type="match status" value="1"/>
</dbReference>
<evidence type="ECO:0000313" key="2">
    <source>
        <dbReference type="EMBL" id="KPP65291.1"/>
    </source>
</evidence>
<dbReference type="SUPFAM" id="SSF54236">
    <property type="entry name" value="Ubiquitin-like"/>
    <property type="match status" value="1"/>
</dbReference>
<dbReference type="Gene3D" id="3.10.20.90">
    <property type="entry name" value="Phosphatidylinositol 3-kinase Catalytic Subunit, Chain A, domain 1"/>
    <property type="match status" value="1"/>
</dbReference>
<evidence type="ECO:0000259" key="1">
    <source>
        <dbReference type="PROSITE" id="PS50057"/>
    </source>
</evidence>
<accession>A0A0P7UYT1</accession>
<dbReference type="InterPro" id="IPR000299">
    <property type="entry name" value="FERM_domain"/>
</dbReference>
<dbReference type="EMBL" id="JARO02006418">
    <property type="protein sequence ID" value="KPP65291.1"/>
    <property type="molecule type" value="Genomic_DNA"/>
</dbReference>
<dbReference type="Gene3D" id="1.20.80.60">
    <property type="match status" value="1"/>
</dbReference>
<dbReference type="InterPro" id="IPR018979">
    <property type="entry name" value="FERM_N"/>
</dbReference>
<reference evidence="2 3" key="1">
    <citation type="submission" date="2015-08" db="EMBL/GenBank/DDBJ databases">
        <title>The genome of the Asian arowana (Scleropages formosus).</title>
        <authorList>
            <person name="Tan M.H."/>
            <person name="Gan H.M."/>
            <person name="Croft L.J."/>
            <person name="Austin C.M."/>
        </authorList>
    </citation>
    <scope>NUCLEOTIDE SEQUENCE [LARGE SCALE GENOMIC DNA]</scope>
    <source>
        <strain evidence="2">Aro1</strain>
    </source>
</reference>
<dbReference type="InterPro" id="IPR019747">
    <property type="entry name" value="FERM_CS"/>
</dbReference>